<evidence type="ECO:0000313" key="1">
    <source>
        <dbReference type="EMBL" id="KAJ4434120.1"/>
    </source>
</evidence>
<comment type="caution">
    <text evidence="1">The sequence shown here is derived from an EMBL/GenBank/DDBJ whole genome shotgun (WGS) entry which is preliminary data.</text>
</comment>
<organism evidence="1 2">
    <name type="scientific">Periplaneta americana</name>
    <name type="common">American cockroach</name>
    <name type="synonym">Blatta americana</name>
    <dbReference type="NCBI Taxonomy" id="6978"/>
    <lineage>
        <taxon>Eukaryota</taxon>
        <taxon>Metazoa</taxon>
        <taxon>Ecdysozoa</taxon>
        <taxon>Arthropoda</taxon>
        <taxon>Hexapoda</taxon>
        <taxon>Insecta</taxon>
        <taxon>Pterygota</taxon>
        <taxon>Neoptera</taxon>
        <taxon>Polyneoptera</taxon>
        <taxon>Dictyoptera</taxon>
        <taxon>Blattodea</taxon>
        <taxon>Blattoidea</taxon>
        <taxon>Blattidae</taxon>
        <taxon>Blattinae</taxon>
        <taxon>Periplaneta</taxon>
    </lineage>
</organism>
<dbReference type="EMBL" id="JAJSOF020000027">
    <property type="protein sequence ID" value="KAJ4434120.1"/>
    <property type="molecule type" value="Genomic_DNA"/>
</dbReference>
<gene>
    <name evidence="1" type="ORF">ANN_16440</name>
</gene>
<proteinExistence type="predicted"/>
<name>A0ABQ8SK44_PERAM</name>
<dbReference type="Proteomes" id="UP001148838">
    <property type="component" value="Unassembled WGS sequence"/>
</dbReference>
<sequence length="264" mass="29729">MAGLCEGGNEPPGSLKASQTHFDIGRHARIPTRNTILRWVASFRITGSINIKEEITWTKFYCTEIVRGYEAERMLRDMLLELNDSRERYGMKINEGLRAKGDQPTILYFSLLSLFSKLYIVDIDSCYIFAFIQCRPIKTPQGRTVMGTGSGYPEVPELPSAWVYSWATLPPGDINMEAWSSSTESYPAFARIELRENPGKNLNQVTCPDRDSNPGHLVSQPDALTVTPQVEDKEQKPLVTLFNNSLPFILADPASDSWDAFQIL</sequence>
<protein>
    <submittedName>
        <fullName evidence="1">Uncharacterized protein</fullName>
    </submittedName>
</protein>
<reference evidence="1 2" key="1">
    <citation type="journal article" date="2022" name="Allergy">
        <title>Genome assembly and annotation of Periplaneta americana reveal a comprehensive cockroach allergen profile.</title>
        <authorList>
            <person name="Wang L."/>
            <person name="Xiong Q."/>
            <person name="Saelim N."/>
            <person name="Wang L."/>
            <person name="Nong W."/>
            <person name="Wan A.T."/>
            <person name="Shi M."/>
            <person name="Liu X."/>
            <person name="Cao Q."/>
            <person name="Hui J.H.L."/>
            <person name="Sookrung N."/>
            <person name="Leung T.F."/>
            <person name="Tungtrongchitr A."/>
            <person name="Tsui S.K.W."/>
        </authorList>
    </citation>
    <scope>NUCLEOTIDE SEQUENCE [LARGE SCALE GENOMIC DNA]</scope>
    <source>
        <strain evidence="1">PWHHKU_190912</strain>
    </source>
</reference>
<evidence type="ECO:0000313" key="2">
    <source>
        <dbReference type="Proteomes" id="UP001148838"/>
    </source>
</evidence>
<accession>A0ABQ8SK44</accession>
<keyword evidence="2" id="KW-1185">Reference proteome</keyword>